<dbReference type="VEuPathDB" id="FungiDB:RhiirFUN_010235"/>
<dbReference type="VEuPathDB" id="FungiDB:RhiirFUN_010236"/>
<evidence type="ECO:0000313" key="1">
    <source>
        <dbReference type="EMBL" id="PKC64246.1"/>
    </source>
</evidence>
<dbReference type="EMBL" id="LLXH01000655">
    <property type="protein sequence ID" value="PKC64246.1"/>
    <property type="molecule type" value="Genomic_DNA"/>
</dbReference>
<dbReference type="VEuPathDB" id="FungiDB:FUN_006355"/>
<name>A0A2N0RLR4_9GLOM</name>
<dbReference type="Proteomes" id="UP000232688">
    <property type="component" value="Unassembled WGS sequence"/>
</dbReference>
<dbReference type="VEuPathDB" id="FungiDB:RhiirA1_462667"/>
<sequence length="271" mass="31395">MIVLGFVVCGIAWHVIENPFFIKFLKTLRPGHTLPSKKYFPACDGWTNSANESIWNFLIHTPDHEEYLWCLKGLPSESHSSHSAHASNLISKDICSTSFANQILTKCNTIVTYFKKSHQGDEAKACDISGGGLKKWVDTRYGENSERKKLMHQMKKYRKRENLEVGEAETPDEWCWMFLVKSWLIYGKRRTKKELPHYSVEKSAEEIHQIFIDTHLNPDQDLFELNDDLPNNVLYIIESENEEVDEPMNENEDNNIEWDPAAEAVEIVDTM</sequence>
<dbReference type="AlphaFoldDB" id="A0A2N0RLR4"/>
<proteinExistence type="predicted"/>
<protein>
    <submittedName>
        <fullName evidence="1">Uncharacterized protein</fullName>
    </submittedName>
</protein>
<evidence type="ECO:0000313" key="2">
    <source>
        <dbReference type="Proteomes" id="UP000232688"/>
    </source>
</evidence>
<comment type="caution">
    <text evidence="1">The sequence shown here is derived from an EMBL/GenBank/DDBJ whole genome shotgun (WGS) entry which is preliminary data.</text>
</comment>
<reference evidence="1 2" key="2">
    <citation type="submission" date="2017-10" db="EMBL/GenBank/DDBJ databases">
        <title>Genome analyses suggest a sexual origin of heterokaryosis in a supposedly ancient asexual fungus.</title>
        <authorList>
            <person name="Corradi N."/>
            <person name="Sedzielewska K."/>
            <person name="Noel J."/>
            <person name="Charron P."/>
            <person name="Farinelli L."/>
            <person name="Marton T."/>
            <person name="Kruger M."/>
            <person name="Pelin A."/>
            <person name="Brachmann A."/>
            <person name="Corradi N."/>
        </authorList>
    </citation>
    <scope>NUCLEOTIDE SEQUENCE [LARGE SCALE GENOMIC DNA]</scope>
    <source>
        <strain evidence="1 2">A1</strain>
    </source>
</reference>
<organism evidence="1 2">
    <name type="scientific">Rhizophagus irregularis</name>
    <dbReference type="NCBI Taxonomy" id="588596"/>
    <lineage>
        <taxon>Eukaryota</taxon>
        <taxon>Fungi</taxon>
        <taxon>Fungi incertae sedis</taxon>
        <taxon>Mucoromycota</taxon>
        <taxon>Glomeromycotina</taxon>
        <taxon>Glomeromycetes</taxon>
        <taxon>Glomerales</taxon>
        <taxon>Glomeraceae</taxon>
        <taxon>Rhizophagus</taxon>
    </lineage>
</organism>
<gene>
    <name evidence="1" type="ORF">RhiirA1_462667</name>
</gene>
<reference evidence="1 2" key="1">
    <citation type="submission" date="2017-10" db="EMBL/GenBank/DDBJ databases">
        <title>Extensive intraspecific genome diversity in a model arbuscular mycorrhizal fungus.</title>
        <authorList>
            <person name="Chen E.C.H."/>
            <person name="Morin E."/>
            <person name="Baudet D."/>
            <person name="Noel J."/>
            <person name="Ndikumana S."/>
            <person name="Charron P."/>
            <person name="St-Onge C."/>
            <person name="Giorgi J."/>
            <person name="Grigoriev I.V."/>
            <person name="Roux C."/>
            <person name="Martin F.M."/>
            <person name="Corradi N."/>
        </authorList>
    </citation>
    <scope>NUCLEOTIDE SEQUENCE [LARGE SCALE GENOMIC DNA]</scope>
    <source>
        <strain evidence="1 2">A1</strain>
    </source>
</reference>
<accession>A0A2N0RLR4</accession>